<name>A0A3S4Y178_ACTPL</name>
<feature type="domain" description="Phage-Barnase-EndoU-ColicinE5/D-RelE like nuclease 2" evidence="2">
    <location>
        <begin position="282"/>
        <end position="411"/>
    </location>
</feature>
<evidence type="ECO:0000259" key="1">
    <source>
        <dbReference type="Pfam" id="PF04233"/>
    </source>
</evidence>
<dbReference type="InterPro" id="IPR006528">
    <property type="entry name" value="Phage_head_morphogenesis_dom"/>
</dbReference>
<organism evidence="3 4">
    <name type="scientific">Actinobacillus pleuropneumoniae</name>
    <name type="common">Haemophilus pleuropneumoniae</name>
    <dbReference type="NCBI Taxonomy" id="715"/>
    <lineage>
        <taxon>Bacteria</taxon>
        <taxon>Pseudomonadati</taxon>
        <taxon>Pseudomonadota</taxon>
        <taxon>Gammaproteobacteria</taxon>
        <taxon>Pasteurellales</taxon>
        <taxon>Pasteurellaceae</taxon>
        <taxon>Actinobacillus</taxon>
    </lineage>
</organism>
<feature type="domain" description="Phage head morphogenesis" evidence="1">
    <location>
        <begin position="55"/>
        <end position="171"/>
    </location>
</feature>
<dbReference type="GeneID" id="48599122"/>
<dbReference type="Proteomes" id="UP000275510">
    <property type="component" value="Chromosome"/>
</dbReference>
<sequence length="416" mass="48341">MDNIIYGNVPFNEQIAFYRRKIPTPTATWTDIYNAEHDYAAVVAGANRREIIEDFAKSIQDFIENGKTLEDFRKDFDKIVAKHGWQYNGGRNWRSRIIYETNLRSSYQAGRYAQLQELKETMPYWEYVHSDAVTHPRVEHMHWDGLILRHDDPWWKTHFPINAWGCQCTVIARSQAYMDKLGLKPDNAPAIEWEEKLIGRRGLNPRLVKVPKGIDPGFEHIPGASRLNAHTLPPLDNNEQPRKVTFYPHRKDTPIPMPQPRTISHKLILPADKDDAFYINSFLSEFGATKENPVIFQDIIGEPLVISETLFTSRSGHTKVKKRGREVYLKILAQALKAPDEIWVRAEHHHHLNLLIVRRRYIARFKLDDGKQEVPALAVFDVGKDGWEGTTIFAPDNSEYLEQVRTGIMLYYRDEE</sequence>
<evidence type="ECO:0000259" key="2">
    <source>
        <dbReference type="Pfam" id="PF18810"/>
    </source>
</evidence>
<reference evidence="3 4" key="1">
    <citation type="submission" date="2018-12" db="EMBL/GenBank/DDBJ databases">
        <authorList>
            <consortium name="Pathogen Informatics"/>
        </authorList>
    </citation>
    <scope>NUCLEOTIDE SEQUENCE [LARGE SCALE GENOMIC DNA]</scope>
    <source>
        <strain evidence="3 4">NCTC10976</strain>
    </source>
</reference>
<protein>
    <submittedName>
        <fullName evidence="3">Phage Mu protein F like protein</fullName>
    </submittedName>
</protein>
<proteinExistence type="predicted"/>
<accession>A0A3S4Y178</accession>
<dbReference type="Pfam" id="PF18810">
    <property type="entry name" value="PBECR2"/>
    <property type="match status" value="1"/>
</dbReference>
<gene>
    <name evidence="3" type="ORF">NCTC10976_01105</name>
</gene>
<evidence type="ECO:0000313" key="3">
    <source>
        <dbReference type="EMBL" id="VEJ17000.1"/>
    </source>
</evidence>
<dbReference type="AlphaFoldDB" id="A0A3S4Y178"/>
<evidence type="ECO:0000313" key="4">
    <source>
        <dbReference type="Proteomes" id="UP000275510"/>
    </source>
</evidence>
<dbReference type="Pfam" id="PF04233">
    <property type="entry name" value="Phage_Mu_F"/>
    <property type="match status" value="1"/>
</dbReference>
<dbReference type="RefSeq" id="WP_005597508.1">
    <property type="nucleotide sequence ID" value="NZ_CBDBSX010000023.1"/>
</dbReference>
<dbReference type="EMBL" id="LR134515">
    <property type="protein sequence ID" value="VEJ17000.1"/>
    <property type="molecule type" value="Genomic_DNA"/>
</dbReference>
<dbReference type="InterPro" id="IPR041110">
    <property type="entry name" value="PBECR2"/>
</dbReference>